<dbReference type="GO" id="GO:0017136">
    <property type="term" value="F:histone deacetylase activity, NAD-dependent"/>
    <property type="evidence" value="ECO:0007669"/>
    <property type="project" value="TreeGrafter"/>
</dbReference>
<keyword evidence="4" id="KW-0479">Metal-binding</keyword>
<keyword evidence="3" id="KW-0520">NAD</keyword>
<dbReference type="InterPro" id="IPR050134">
    <property type="entry name" value="NAD-dep_sirtuin_deacylases"/>
</dbReference>
<gene>
    <name evidence="6" type="ORF">FYJ75_09185</name>
</gene>
<dbReference type="InterPro" id="IPR003000">
    <property type="entry name" value="Sirtuin"/>
</dbReference>
<evidence type="ECO:0000259" key="5">
    <source>
        <dbReference type="PROSITE" id="PS50305"/>
    </source>
</evidence>
<evidence type="ECO:0000313" key="7">
    <source>
        <dbReference type="Proteomes" id="UP000474024"/>
    </source>
</evidence>
<dbReference type="Gene3D" id="3.40.50.1220">
    <property type="entry name" value="TPP-binding domain"/>
    <property type="match status" value="1"/>
</dbReference>
<evidence type="ECO:0000256" key="3">
    <source>
        <dbReference type="ARBA" id="ARBA00023027"/>
    </source>
</evidence>
<dbReference type="GO" id="GO:0046872">
    <property type="term" value="F:metal ion binding"/>
    <property type="evidence" value="ECO:0007669"/>
    <property type="project" value="UniProtKB-KW"/>
</dbReference>
<dbReference type="Gene3D" id="3.30.1600.10">
    <property type="entry name" value="SIR2/SIRT2 'Small Domain"/>
    <property type="match status" value="1"/>
</dbReference>
<feature type="binding site" evidence="4">
    <location>
        <position position="136"/>
    </location>
    <ligand>
        <name>Zn(2+)</name>
        <dbReference type="ChEBI" id="CHEBI:29105"/>
    </ligand>
</feature>
<keyword evidence="2" id="KW-0808">Transferase</keyword>
<evidence type="ECO:0000256" key="4">
    <source>
        <dbReference type="PROSITE-ProRule" id="PRU00236"/>
    </source>
</evidence>
<accession>A0A6L5YS98</accession>
<comment type="caution">
    <text evidence="6">The sequence shown here is derived from an EMBL/GenBank/DDBJ whole genome shotgun (WGS) entry which is preliminary data.</text>
</comment>
<proteinExistence type="predicted"/>
<comment type="caution">
    <text evidence="4">Lacks conserved residue(s) required for the propagation of feature annotation.</text>
</comment>
<evidence type="ECO:0000256" key="2">
    <source>
        <dbReference type="ARBA" id="ARBA00022679"/>
    </source>
</evidence>
<dbReference type="EC" id="2.3.1.286" evidence="1"/>
<dbReference type="Proteomes" id="UP000474024">
    <property type="component" value="Unassembled WGS sequence"/>
</dbReference>
<dbReference type="PROSITE" id="PS50305">
    <property type="entry name" value="SIRTUIN"/>
    <property type="match status" value="1"/>
</dbReference>
<evidence type="ECO:0000313" key="6">
    <source>
        <dbReference type="EMBL" id="MST75198.1"/>
    </source>
</evidence>
<dbReference type="PANTHER" id="PTHR11085">
    <property type="entry name" value="NAD-DEPENDENT PROTEIN DEACYLASE SIRTUIN-5, MITOCHONDRIAL-RELATED"/>
    <property type="match status" value="1"/>
</dbReference>
<evidence type="ECO:0000256" key="1">
    <source>
        <dbReference type="ARBA" id="ARBA00012928"/>
    </source>
</evidence>
<keyword evidence="4" id="KW-0862">Zinc</keyword>
<dbReference type="PANTHER" id="PTHR11085:SF10">
    <property type="entry name" value="NAD-DEPENDENT PROTEIN DEACYLASE SIRTUIN-5, MITOCHONDRIAL-RELATED"/>
    <property type="match status" value="1"/>
</dbReference>
<feature type="binding site" evidence="4">
    <location>
        <position position="140"/>
    </location>
    <ligand>
        <name>Zn(2+)</name>
        <dbReference type="ChEBI" id="CHEBI:29105"/>
    </ligand>
</feature>
<dbReference type="SUPFAM" id="SSF52467">
    <property type="entry name" value="DHS-like NAD/FAD-binding domain"/>
    <property type="match status" value="1"/>
</dbReference>
<feature type="binding site" evidence="4">
    <location>
        <position position="174"/>
    </location>
    <ligand>
        <name>Zn(2+)</name>
        <dbReference type="ChEBI" id="CHEBI:29105"/>
    </ligand>
</feature>
<feature type="domain" description="Deacetylase sirtuin-type" evidence="5">
    <location>
        <begin position="1"/>
        <end position="277"/>
    </location>
</feature>
<sequence length="277" mass="32228">MWEVLVNKLKEVFQNADAIIVGAGAGLSSSAGYDFGGERLQKYFGDFVEKYGMKDMYTGCFADFETNEERWAYWSRWAWINRYEPIPKDTHKKLLKLLEGKDYFVLTTNIDHAFQRAGFSKEHLCYTQGDFGLFQCSKPCHTDTYDNYATLQKMVREEKNMSVPTELIPHCPRCGREMDFNLFWDDTFIRDKGWHIAHKRYTDYIEQHKNGKVLYLELGVGFNSPGVIKIPFWNMAAENPDAVFASVNLTLPCYPEILEHRSIVIQDDIDHVIENLI</sequence>
<protein>
    <recommendedName>
        <fullName evidence="1">protein acetyllysine N-acetyltransferase</fullName>
        <ecNumber evidence="1">2.3.1.286</ecNumber>
    </recommendedName>
</protein>
<organism evidence="6 7">
    <name type="scientific">Roseburia porci</name>
    <dbReference type="NCBI Taxonomy" id="2605790"/>
    <lineage>
        <taxon>Bacteria</taxon>
        <taxon>Bacillati</taxon>
        <taxon>Bacillota</taxon>
        <taxon>Clostridia</taxon>
        <taxon>Lachnospirales</taxon>
        <taxon>Lachnospiraceae</taxon>
        <taxon>Roseburia</taxon>
    </lineage>
</organism>
<dbReference type="InterPro" id="IPR026590">
    <property type="entry name" value="Ssirtuin_cat_dom"/>
</dbReference>
<dbReference type="EMBL" id="VUNI01000015">
    <property type="protein sequence ID" value="MST75198.1"/>
    <property type="molecule type" value="Genomic_DNA"/>
</dbReference>
<dbReference type="Pfam" id="PF02146">
    <property type="entry name" value="SIR2"/>
    <property type="match status" value="1"/>
</dbReference>
<reference evidence="6 7" key="1">
    <citation type="submission" date="2019-08" db="EMBL/GenBank/DDBJ databases">
        <title>In-depth cultivation of the pig gut microbiome towards novel bacterial diversity and tailored functional studies.</title>
        <authorList>
            <person name="Wylensek D."/>
            <person name="Hitch T.C.A."/>
            <person name="Clavel T."/>
        </authorList>
    </citation>
    <scope>NUCLEOTIDE SEQUENCE [LARGE SCALE GENOMIC DNA]</scope>
    <source>
        <strain evidence="6 7">MUC/MUC-530-WT-4D</strain>
    </source>
</reference>
<keyword evidence="7" id="KW-1185">Reference proteome</keyword>
<feature type="binding site" evidence="4">
    <location>
        <position position="171"/>
    </location>
    <ligand>
        <name>Zn(2+)</name>
        <dbReference type="ChEBI" id="CHEBI:29105"/>
    </ligand>
</feature>
<dbReference type="GO" id="GO:0070403">
    <property type="term" value="F:NAD+ binding"/>
    <property type="evidence" value="ECO:0007669"/>
    <property type="project" value="InterPro"/>
</dbReference>
<name>A0A6L5YS98_9FIRM</name>
<dbReference type="AlphaFoldDB" id="A0A6L5YS98"/>
<dbReference type="InterPro" id="IPR029035">
    <property type="entry name" value="DHS-like_NAD/FAD-binding_dom"/>
</dbReference>
<dbReference type="InterPro" id="IPR026591">
    <property type="entry name" value="Sirtuin_cat_small_dom_sf"/>
</dbReference>